<dbReference type="OrthoDB" id="9989680at2"/>
<evidence type="ECO:0000313" key="4">
    <source>
        <dbReference type="Proteomes" id="UP000065734"/>
    </source>
</evidence>
<keyword evidence="1" id="KW-1133">Transmembrane helix</keyword>
<dbReference type="RefSeq" id="WP_055036807.1">
    <property type="nucleotide sequence ID" value="NZ_AP014854.2"/>
</dbReference>
<keyword evidence="1" id="KW-0472">Membrane</keyword>
<keyword evidence="4" id="KW-1185">Reference proteome</keyword>
<name>A0A0H5B668_BLAVI</name>
<sequence>MSNDDVFTGLLHSVRRAGHLFDEMMEERPATLLPGRGFVDRNTLASRSFWTGAALGAAAVLTLAAVVGRRDGDRSPAAETPTQGGS</sequence>
<dbReference type="EMBL" id="LN907867">
    <property type="protein sequence ID" value="CUU41603.1"/>
    <property type="molecule type" value="Genomic_DNA"/>
</dbReference>
<dbReference type="STRING" id="1079.BVIR_1153"/>
<reference evidence="4" key="3">
    <citation type="journal article" date="2016" name="Genome Announc.">
        <title>Revised genome sequence of the purple photosynthetic bacterium Blastochloris viridis.</title>
        <authorList>
            <person name="Liu L.N."/>
            <person name="Faulkner M."/>
            <person name="Liu X."/>
            <person name="Huang F."/>
            <person name="Darby A.C."/>
            <person name="Hall N."/>
        </authorList>
    </citation>
    <scope>NUCLEOTIDE SEQUENCE [LARGE SCALE GENOMIC DNA]</scope>
    <source>
        <strain evidence="4">ATCC 19567 / DSM 133 / F</strain>
    </source>
</reference>
<dbReference type="EMBL" id="AP014854">
    <property type="protein sequence ID" value="BAR97660.1"/>
    <property type="molecule type" value="Genomic_DNA"/>
</dbReference>
<feature type="transmembrane region" description="Helical" evidence="1">
    <location>
        <begin position="49"/>
        <end position="67"/>
    </location>
</feature>
<evidence type="ECO:0000313" key="2">
    <source>
        <dbReference type="EMBL" id="BAR97660.1"/>
    </source>
</evidence>
<evidence type="ECO:0000313" key="3">
    <source>
        <dbReference type="EMBL" id="CUU41603.1"/>
    </source>
</evidence>
<protein>
    <submittedName>
        <fullName evidence="3">Uncharacterized protein</fullName>
    </submittedName>
</protein>
<dbReference type="Proteomes" id="UP000065734">
    <property type="component" value="Chromosome I"/>
</dbReference>
<keyword evidence="1" id="KW-0812">Transmembrane</keyword>
<evidence type="ECO:0000256" key="1">
    <source>
        <dbReference type="SAM" id="Phobius"/>
    </source>
</evidence>
<dbReference type="KEGG" id="bvr:BVIR_1153"/>
<organism evidence="3 4">
    <name type="scientific">Blastochloris viridis</name>
    <name type="common">Rhodopseudomonas viridis</name>
    <dbReference type="NCBI Taxonomy" id="1079"/>
    <lineage>
        <taxon>Bacteria</taxon>
        <taxon>Pseudomonadati</taxon>
        <taxon>Pseudomonadota</taxon>
        <taxon>Alphaproteobacteria</taxon>
        <taxon>Hyphomicrobiales</taxon>
        <taxon>Blastochloridaceae</taxon>
        <taxon>Blastochloris</taxon>
    </lineage>
</organism>
<reference evidence="2" key="1">
    <citation type="journal article" date="2015" name="Genome Announc.">
        <title>Complete Genome Sequence of the Bacteriochlorophyll b-Producing Photosynthetic Bacterium Blastochloris viridis.</title>
        <authorList>
            <person name="Tsukatani Y."/>
            <person name="Hirose Y."/>
            <person name="Harada J."/>
            <person name="Misawa N."/>
            <person name="Mori K."/>
            <person name="Inoue K."/>
            <person name="Tamiaki H."/>
        </authorList>
    </citation>
    <scope>NUCLEOTIDE SEQUENCE [LARGE SCALE GENOMIC DNA]</scope>
    <source>
        <strain evidence="2">DSM 133</strain>
    </source>
</reference>
<proteinExistence type="predicted"/>
<gene>
    <name evidence="2" type="ORF">BV133_67</name>
    <name evidence="3" type="ORF">BVIRIDIS_05960</name>
</gene>
<dbReference type="AlphaFoldDB" id="A0A0H5B668"/>
<reference evidence="3" key="2">
    <citation type="submission" date="2015-11" db="EMBL/GenBank/DDBJ databases">
        <authorList>
            <person name="Zhang Y."/>
            <person name="Guo Z."/>
        </authorList>
    </citation>
    <scope>NUCLEOTIDE SEQUENCE</scope>
    <source>
        <strain evidence="3">1</strain>
    </source>
</reference>
<accession>A0A0H5B668</accession>